<dbReference type="PANTHER" id="PTHR43065">
    <property type="entry name" value="SENSOR HISTIDINE KINASE"/>
    <property type="match status" value="1"/>
</dbReference>
<protein>
    <recommendedName>
        <fullName evidence="2">histidine kinase</fullName>
        <ecNumber evidence="2">2.7.13.3</ecNumber>
    </recommendedName>
</protein>
<dbReference type="InterPro" id="IPR005467">
    <property type="entry name" value="His_kinase_dom"/>
</dbReference>
<sequence length="255" mass="26623">MVPVGHPIDPLPTHARLADIEGSNRQWDDQTDISEAGVVHDLGNLIQVATSAISVIARNPDMPTAQSGPMLERARSCLDQAGALVRKNIGLVRGRSIAGSDSTDIAACLDDVATLVEAMGEPGLALKFDIEPGLPRARCEAMGLQNAVLNLVFNARDAMPGGGLVSVSARADSDGTSVELRVVDTGIGMSRATIVRALEPFFTTKSDGLGGVGLAMVDRFVRDAGGDIGLESKRGVGTRVTLRLPAIPNASLHRS</sequence>
<dbReference type="Gene3D" id="3.30.565.10">
    <property type="entry name" value="Histidine kinase-like ATPase, C-terminal domain"/>
    <property type="match status" value="1"/>
</dbReference>
<dbReference type="InterPro" id="IPR004358">
    <property type="entry name" value="Sig_transdc_His_kin-like_C"/>
</dbReference>
<dbReference type="PROSITE" id="PS50109">
    <property type="entry name" value="HIS_KIN"/>
    <property type="match status" value="1"/>
</dbReference>
<keyword evidence="5" id="KW-0418">Kinase</keyword>
<dbReference type="PRINTS" id="PR00344">
    <property type="entry name" value="BCTRLSENSOR"/>
</dbReference>
<dbReference type="Pfam" id="PF02518">
    <property type="entry name" value="HATPase_c"/>
    <property type="match status" value="1"/>
</dbReference>
<keyword evidence="6" id="KW-0067">ATP-binding</keyword>
<keyword evidence="3" id="KW-0808">Transferase</keyword>
<keyword evidence="10" id="KW-1185">Reference proteome</keyword>
<comment type="caution">
    <text evidence="9">The sequence shown here is derived from an EMBL/GenBank/DDBJ whole genome shotgun (WGS) entry which is preliminary data.</text>
</comment>
<dbReference type="EMBL" id="JAHFVK010000002">
    <property type="protein sequence ID" value="MBT2134628.1"/>
    <property type="molecule type" value="Genomic_DNA"/>
</dbReference>
<reference evidence="9 10" key="1">
    <citation type="submission" date="2021-05" db="EMBL/GenBank/DDBJ databases">
        <title>Croceibacterium sp. LX-88 genome sequence.</title>
        <authorList>
            <person name="Luo X."/>
        </authorList>
    </citation>
    <scope>NUCLEOTIDE SEQUENCE [LARGE SCALE GENOMIC DNA]</scope>
    <source>
        <strain evidence="9 10">LX-88</strain>
    </source>
</reference>
<dbReference type="InterPro" id="IPR003594">
    <property type="entry name" value="HATPase_dom"/>
</dbReference>
<proteinExistence type="predicted"/>
<dbReference type="SMART" id="SM00387">
    <property type="entry name" value="HATPase_c"/>
    <property type="match status" value="1"/>
</dbReference>
<evidence type="ECO:0000256" key="7">
    <source>
        <dbReference type="ARBA" id="ARBA00023012"/>
    </source>
</evidence>
<evidence type="ECO:0000256" key="2">
    <source>
        <dbReference type="ARBA" id="ARBA00012438"/>
    </source>
</evidence>
<dbReference type="RefSeq" id="WP_214536262.1">
    <property type="nucleotide sequence ID" value="NZ_JAHFVK010000002.1"/>
</dbReference>
<evidence type="ECO:0000256" key="5">
    <source>
        <dbReference type="ARBA" id="ARBA00022777"/>
    </source>
</evidence>
<dbReference type="PANTHER" id="PTHR43065:SF46">
    <property type="entry name" value="C4-DICARBOXYLATE TRANSPORT SENSOR PROTEIN DCTB"/>
    <property type="match status" value="1"/>
</dbReference>
<gene>
    <name evidence="9" type="ORF">KK137_09800</name>
</gene>
<dbReference type="InterPro" id="IPR036890">
    <property type="entry name" value="HATPase_C_sf"/>
</dbReference>
<evidence type="ECO:0000256" key="6">
    <source>
        <dbReference type="ARBA" id="ARBA00022840"/>
    </source>
</evidence>
<evidence type="ECO:0000259" key="8">
    <source>
        <dbReference type="PROSITE" id="PS50109"/>
    </source>
</evidence>
<comment type="catalytic activity">
    <reaction evidence="1">
        <text>ATP + protein L-histidine = ADP + protein N-phospho-L-histidine.</text>
        <dbReference type="EC" id="2.7.13.3"/>
    </reaction>
</comment>
<evidence type="ECO:0000313" key="10">
    <source>
        <dbReference type="Proteomes" id="UP000811255"/>
    </source>
</evidence>
<dbReference type="SUPFAM" id="SSF55874">
    <property type="entry name" value="ATPase domain of HSP90 chaperone/DNA topoisomerase II/histidine kinase"/>
    <property type="match status" value="1"/>
</dbReference>
<evidence type="ECO:0000313" key="9">
    <source>
        <dbReference type="EMBL" id="MBT2134628.1"/>
    </source>
</evidence>
<name>A0ABS5W4F7_9SPHN</name>
<dbReference type="EC" id="2.7.13.3" evidence="2"/>
<keyword evidence="4" id="KW-0547">Nucleotide-binding</keyword>
<accession>A0ABS5W4F7</accession>
<evidence type="ECO:0000256" key="1">
    <source>
        <dbReference type="ARBA" id="ARBA00000085"/>
    </source>
</evidence>
<evidence type="ECO:0000256" key="4">
    <source>
        <dbReference type="ARBA" id="ARBA00022741"/>
    </source>
</evidence>
<keyword evidence="7" id="KW-0902">Two-component regulatory system</keyword>
<feature type="domain" description="Histidine kinase" evidence="8">
    <location>
        <begin position="37"/>
        <end position="248"/>
    </location>
</feature>
<dbReference type="Proteomes" id="UP000811255">
    <property type="component" value="Unassembled WGS sequence"/>
</dbReference>
<organism evidence="9 10">
    <name type="scientific">Croceibacterium selenioxidans</name>
    <dbReference type="NCBI Taxonomy" id="2838833"/>
    <lineage>
        <taxon>Bacteria</taxon>
        <taxon>Pseudomonadati</taxon>
        <taxon>Pseudomonadota</taxon>
        <taxon>Alphaproteobacteria</taxon>
        <taxon>Sphingomonadales</taxon>
        <taxon>Erythrobacteraceae</taxon>
        <taxon>Croceibacterium</taxon>
    </lineage>
</organism>
<evidence type="ECO:0000256" key="3">
    <source>
        <dbReference type="ARBA" id="ARBA00022679"/>
    </source>
</evidence>